<feature type="transmembrane region" description="Helical" evidence="13">
    <location>
        <begin position="97"/>
        <end position="119"/>
    </location>
</feature>
<dbReference type="PANTHER" id="PTHR35864">
    <property type="entry name" value="ZINC METALLOPROTEASE MJ0611-RELATED"/>
    <property type="match status" value="1"/>
</dbReference>
<dbReference type="GO" id="GO:0006508">
    <property type="term" value="P:proteolysis"/>
    <property type="evidence" value="ECO:0007669"/>
    <property type="project" value="UniProtKB-KW"/>
</dbReference>
<dbReference type="GO" id="GO:0046872">
    <property type="term" value="F:metal ion binding"/>
    <property type="evidence" value="ECO:0007669"/>
    <property type="project" value="UniProtKB-KW"/>
</dbReference>
<name>A0A6J4UP43_9BACT</name>
<feature type="domain" description="Peptidase M50" evidence="14">
    <location>
        <begin position="104"/>
        <end position="192"/>
    </location>
</feature>
<evidence type="ECO:0000256" key="6">
    <source>
        <dbReference type="ARBA" id="ARBA00022692"/>
    </source>
</evidence>
<keyword evidence="5" id="KW-0645">Protease</keyword>
<feature type="transmembrane region" description="Helical" evidence="13">
    <location>
        <begin position="131"/>
        <end position="151"/>
    </location>
</feature>
<dbReference type="GO" id="GO:0005886">
    <property type="term" value="C:plasma membrane"/>
    <property type="evidence" value="ECO:0007669"/>
    <property type="project" value="UniProtKB-SubCell"/>
</dbReference>
<evidence type="ECO:0000256" key="7">
    <source>
        <dbReference type="ARBA" id="ARBA00022723"/>
    </source>
</evidence>
<evidence type="ECO:0000256" key="8">
    <source>
        <dbReference type="ARBA" id="ARBA00022801"/>
    </source>
</evidence>
<keyword evidence="11" id="KW-0482">Metalloprotease</keyword>
<evidence type="ECO:0000256" key="11">
    <source>
        <dbReference type="ARBA" id="ARBA00023049"/>
    </source>
</evidence>
<comment type="subcellular location">
    <subcellularLocation>
        <location evidence="2">Cell membrane</location>
        <topology evidence="2">Multi-pass membrane protein</topology>
    </subcellularLocation>
</comment>
<sequence length="225" mass="24824">MDLFQRREPEVIVAILLSFIIATTIHEFMHAWTAWRLGDDTAARLGRITLNPVAHFEIVGFIGMVLISVGFFGIGWGKPVPVNPGNFRRRGIQNMRLGMGIVAIAGPISNVVQAAVVGIPYRIATGNGRSFGQLDVFFEWFIIINLLLAAFNMIPIPPLDGSKVLTAILPNFWYPILAPLERYGFMILFVFIFITPRGSGSVIGEIYGPVFDFLGGVILGPRFGF</sequence>
<dbReference type="InterPro" id="IPR044537">
    <property type="entry name" value="Rip2-like"/>
</dbReference>
<keyword evidence="9" id="KW-0862">Zinc</keyword>
<keyword evidence="12 13" id="KW-0472">Membrane</keyword>
<accession>A0A6J4UP43</accession>
<evidence type="ECO:0000256" key="3">
    <source>
        <dbReference type="ARBA" id="ARBA00007931"/>
    </source>
</evidence>
<gene>
    <name evidence="15" type="ORF">AVDCRST_MAG73-3079</name>
</gene>
<keyword evidence="4" id="KW-1003">Cell membrane</keyword>
<evidence type="ECO:0000256" key="10">
    <source>
        <dbReference type="ARBA" id="ARBA00022989"/>
    </source>
</evidence>
<evidence type="ECO:0000313" key="15">
    <source>
        <dbReference type="EMBL" id="CAA9552634.1"/>
    </source>
</evidence>
<protein>
    <submittedName>
        <fullName evidence="15">Peptidase M50</fullName>
    </submittedName>
</protein>
<evidence type="ECO:0000256" key="12">
    <source>
        <dbReference type="ARBA" id="ARBA00023136"/>
    </source>
</evidence>
<keyword evidence="8" id="KW-0378">Hydrolase</keyword>
<organism evidence="15">
    <name type="scientific">uncultured Thermomicrobiales bacterium</name>
    <dbReference type="NCBI Taxonomy" id="1645740"/>
    <lineage>
        <taxon>Bacteria</taxon>
        <taxon>Pseudomonadati</taxon>
        <taxon>Thermomicrobiota</taxon>
        <taxon>Thermomicrobia</taxon>
        <taxon>Thermomicrobiales</taxon>
        <taxon>environmental samples</taxon>
    </lineage>
</organism>
<dbReference type="EMBL" id="CADCWE010000201">
    <property type="protein sequence ID" value="CAA9552634.1"/>
    <property type="molecule type" value="Genomic_DNA"/>
</dbReference>
<reference evidence="15" key="1">
    <citation type="submission" date="2020-02" db="EMBL/GenBank/DDBJ databases">
        <authorList>
            <person name="Meier V. D."/>
        </authorList>
    </citation>
    <scope>NUCLEOTIDE SEQUENCE</scope>
    <source>
        <strain evidence="15">AVDCRST_MAG73</strain>
    </source>
</reference>
<evidence type="ECO:0000259" key="14">
    <source>
        <dbReference type="Pfam" id="PF02163"/>
    </source>
</evidence>
<feature type="transmembrane region" description="Helical" evidence="13">
    <location>
        <begin position="12"/>
        <end position="33"/>
    </location>
</feature>
<comment type="similarity">
    <text evidence="3">Belongs to the peptidase M50B family.</text>
</comment>
<feature type="transmembrane region" description="Helical" evidence="13">
    <location>
        <begin position="53"/>
        <end position="76"/>
    </location>
</feature>
<evidence type="ECO:0000256" key="4">
    <source>
        <dbReference type="ARBA" id="ARBA00022475"/>
    </source>
</evidence>
<dbReference type="CDD" id="cd06158">
    <property type="entry name" value="S2P-M50_like_1"/>
    <property type="match status" value="1"/>
</dbReference>
<dbReference type="Pfam" id="PF02163">
    <property type="entry name" value="Peptidase_M50"/>
    <property type="match status" value="1"/>
</dbReference>
<keyword evidence="10 13" id="KW-1133">Transmembrane helix</keyword>
<dbReference type="PANTHER" id="PTHR35864:SF1">
    <property type="entry name" value="ZINC METALLOPROTEASE YWHC-RELATED"/>
    <property type="match status" value="1"/>
</dbReference>
<keyword evidence="7" id="KW-0479">Metal-binding</keyword>
<evidence type="ECO:0000256" key="1">
    <source>
        <dbReference type="ARBA" id="ARBA00001947"/>
    </source>
</evidence>
<keyword evidence="6 13" id="KW-0812">Transmembrane</keyword>
<feature type="transmembrane region" description="Helical" evidence="13">
    <location>
        <begin position="172"/>
        <end position="194"/>
    </location>
</feature>
<comment type="cofactor">
    <cofactor evidence="1">
        <name>Zn(2+)</name>
        <dbReference type="ChEBI" id="CHEBI:29105"/>
    </cofactor>
</comment>
<dbReference type="GO" id="GO:0008237">
    <property type="term" value="F:metallopeptidase activity"/>
    <property type="evidence" value="ECO:0007669"/>
    <property type="project" value="UniProtKB-KW"/>
</dbReference>
<dbReference type="AlphaFoldDB" id="A0A6J4UP43"/>
<evidence type="ECO:0000256" key="13">
    <source>
        <dbReference type="SAM" id="Phobius"/>
    </source>
</evidence>
<evidence type="ECO:0000256" key="9">
    <source>
        <dbReference type="ARBA" id="ARBA00022833"/>
    </source>
</evidence>
<proteinExistence type="inferred from homology"/>
<dbReference type="InterPro" id="IPR008915">
    <property type="entry name" value="Peptidase_M50"/>
</dbReference>
<dbReference type="InterPro" id="IPR052348">
    <property type="entry name" value="Metallopeptidase_M50B"/>
</dbReference>
<evidence type="ECO:0000256" key="5">
    <source>
        <dbReference type="ARBA" id="ARBA00022670"/>
    </source>
</evidence>
<evidence type="ECO:0000256" key="2">
    <source>
        <dbReference type="ARBA" id="ARBA00004651"/>
    </source>
</evidence>